<feature type="chain" id="PRO_5046412490" evidence="3">
    <location>
        <begin position="26"/>
        <end position="144"/>
    </location>
</feature>
<evidence type="ECO:0000256" key="3">
    <source>
        <dbReference type="SAM" id="SignalP"/>
    </source>
</evidence>
<evidence type="ECO:0000259" key="4">
    <source>
        <dbReference type="Pfam" id="PF00139"/>
    </source>
</evidence>
<dbReference type="Proteomes" id="UP000694861">
    <property type="component" value="Linkage group LG3"/>
</dbReference>
<organism evidence="5 6">
    <name type="scientific">Prunus mume</name>
    <name type="common">Japanese apricot</name>
    <name type="synonym">Armeniaca mume</name>
    <dbReference type="NCBI Taxonomy" id="102107"/>
    <lineage>
        <taxon>Eukaryota</taxon>
        <taxon>Viridiplantae</taxon>
        <taxon>Streptophyta</taxon>
        <taxon>Embryophyta</taxon>
        <taxon>Tracheophyta</taxon>
        <taxon>Spermatophyta</taxon>
        <taxon>Magnoliopsida</taxon>
        <taxon>eudicotyledons</taxon>
        <taxon>Gunneridae</taxon>
        <taxon>Pentapetalae</taxon>
        <taxon>rosids</taxon>
        <taxon>fabids</taxon>
        <taxon>Rosales</taxon>
        <taxon>Rosaceae</taxon>
        <taxon>Amygdaloideae</taxon>
        <taxon>Amygdaleae</taxon>
        <taxon>Prunus</taxon>
    </lineage>
</organism>
<dbReference type="PANTHER" id="PTHR32401:SF49">
    <property type="entry name" value="OS10G0129200 PROTEIN"/>
    <property type="match status" value="1"/>
</dbReference>
<proteinExistence type="inferred from homology"/>
<evidence type="ECO:0000313" key="5">
    <source>
        <dbReference type="Proteomes" id="UP000694861"/>
    </source>
</evidence>
<evidence type="ECO:0000313" key="6">
    <source>
        <dbReference type="RefSeq" id="XP_008226462.1"/>
    </source>
</evidence>
<keyword evidence="3" id="KW-0732">Signal</keyword>
<evidence type="ECO:0000256" key="1">
    <source>
        <dbReference type="ARBA" id="ARBA00007606"/>
    </source>
</evidence>
<feature type="domain" description="Legume lectin" evidence="4">
    <location>
        <begin position="29"/>
        <end position="137"/>
    </location>
</feature>
<dbReference type="Pfam" id="PF00139">
    <property type="entry name" value="Lectin_legB"/>
    <property type="match status" value="1"/>
</dbReference>
<reference evidence="5" key="1">
    <citation type="journal article" date="2012" name="Nat. Commun.">
        <title>The genome of Prunus mume.</title>
        <authorList>
            <person name="Zhang Q."/>
            <person name="Chen W."/>
            <person name="Sun L."/>
            <person name="Zhao F."/>
            <person name="Huang B."/>
            <person name="Yang W."/>
            <person name="Tao Y."/>
            <person name="Wang J."/>
            <person name="Yuan Z."/>
            <person name="Fan G."/>
            <person name="Xing Z."/>
            <person name="Han C."/>
            <person name="Pan H."/>
            <person name="Zhong X."/>
            <person name="Shi W."/>
            <person name="Liang X."/>
            <person name="Du D."/>
            <person name="Sun F."/>
            <person name="Xu Z."/>
            <person name="Hao R."/>
            <person name="Lv T."/>
            <person name="Lv Y."/>
            <person name="Zheng Z."/>
            <person name="Sun M."/>
            <person name="Luo L."/>
            <person name="Cai M."/>
            <person name="Gao Y."/>
            <person name="Wang J."/>
            <person name="Yin Y."/>
            <person name="Xu X."/>
            <person name="Cheng T."/>
            <person name="Wang J."/>
        </authorList>
    </citation>
    <scope>NUCLEOTIDE SEQUENCE [LARGE SCALE GENOMIC DNA]</scope>
</reference>
<dbReference type="SUPFAM" id="SSF49899">
    <property type="entry name" value="Concanavalin A-like lectins/glucanases"/>
    <property type="match status" value="1"/>
</dbReference>
<dbReference type="RefSeq" id="XP_008226462.1">
    <property type="nucleotide sequence ID" value="XM_008228240.1"/>
</dbReference>
<dbReference type="Gene3D" id="2.60.120.200">
    <property type="match status" value="1"/>
</dbReference>
<dbReference type="InterPro" id="IPR001220">
    <property type="entry name" value="Legume_lectin_dom"/>
</dbReference>
<sequence>MVAKYSTTKLHFLLLLLLFFLLAHSATPLNFSFSSFSQDDIHTIFPEGDAHMDVHFLRLTKSAEDDVKNGSVGRATYRQPFLLRENHTEKLAYFTTTLDFAFESKNDSSYGDSITFFIAPKGSLLNTTLGSGSSLGLPYNLLDL</sequence>
<reference evidence="6" key="2">
    <citation type="submission" date="2025-08" db="UniProtKB">
        <authorList>
            <consortium name="RefSeq"/>
        </authorList>
    </citation>
    <scope>IDENTIFICATION</scope>
</reference>
<feature type="signal peptide" evidence="3">
    <location>
        <begin position="1"/>
        <end position="25"/>
    </location>
</feature>
<dbReference type="InterPro" id="IPR013320">
    <property type="entry name" value="ConA-like_dom_sf"/>
</dbReference>
<accession>A0ABM0NL94</accession>
<name>A0ABM0NL94_PRUMU</name>
<keyword evidence="2" id="KW-0430">Lectin</keyword>
<dbReference type="PANTHER" id="PTHR32401">
    <property type="entry name" value="CONCANAVALIN A-LIKE LECTIN FAMILY PROTEIN"/>
    <property type="match status" value="1"/>
</dbReference>
<dbReference type="GeneID" id="103326035"/>
<dbReference type="InterPro" id="IPR050258">
    <property type="entry name" value="Leguminous_Lectin"/>
</dbReference>
<gene>
    <name evidence="6" type="primary">LOC103326035</name>
</gene>
<protein>
    <submittedName>
        <fullName evidence="6">Uncharacterized protein LOC103326035</fullName>
    </submittedName>
</protein>
<evidence type="ECO:0000256" key="2">
    <source>
        <dbReference type="ARBA" id="ARBA00022734"/>
    </source>
</evidence>
<keyword evidence="5" id="KW-1185">Reference proteome</keyword>
<comment type="similarity">
    <text evidence="1">Belongs to the leguminous lectin family.</text>
</comment>